<dbReference type="GO" id="GO:0005930">
    <property type="term" value="C:axoneme"/>
    <property type="evidence" value="ECO:0007669"/>
    <property type="project" value="UniProtKB-SubCell"/>
</dbReference>
<comment type="subcellular location">
    <subcellularLocation>
        <location evidence="1">Cytoplasm</location>
        <location evidence="1">Cytoskeleton</location>
        <location evidence="1">Cilium axoneme</location>
    </subcellularLocation>
</comment>
<organism evidence="2 3">
    <name type="scientific">Tetradesmus obliquus</name>
    <name type="common">Green alga</name>
    <name type="synonym">Acutodesmus obliquus</name>
    <dbReference type="NCBI Taxonomy" id="3088"/>
    <lineage>
        <taxon>Eukaryota</taxon>
        <taxon>Viridiplantae</taxon>
        <taxon>Chlorophyta</taxon>
        <taxon>core chlorophytes</taxon>
        <taxon>Chlorophyceae</taxon>
        <taxon>CS clade</taxon>
        <taxon>Sphaeropleales</taxon>
        <taxon>Scenedesmaceae</taxon>
        <taxon>Tetradesmus</taxon>
    </lineage>
</organism>
<dbReference type="SUPFAM" id="SSF52047">
    <property type="entry name" value="RNI-like"/>
    <property type="match status" value="1"/>
</dbReference>
<evidence type="ECO:0000313" key="3">
    <source>
        <dbReference type="Proteomes" id="UP000256970"/>
    </source>
</evidence>
<evidence type="ECO:0008006" key="4">
    <source>
        <dbReference type="Google" id="ProtNLM"/>
    </source>
</evidence>
<protein>
    <recommendedName>
        <fullName evidence="4">F-box domain-containing protein</fullName>
    </recommendedName>
</protein>
<dbReference type="Proteomes" id="UP000256970">
    <property type="component" value="Unassembled WGS sequence"/>
</dbReference>
<dbReference type="AlphaFoldDB" id="A0A383VJV6"/>
<evidence type="ECO:0000313" key="2">
    <source>
        <dbReference type="EMBL" id="SZX65808.1"/>
    </source>
</evidence>
<accession>A0A383VJV6</accession>
<dbReference type="InterPro" id="IPR032675">
    <property type="entry name" value="LRR_dom_sf"/>
</dbReference>
<keyword evidence="3" id="KW-1185">Reference proteome</keyword>
<evidence type="ECO:0000256" key="1">
    <source>
        <dbReference type="ARBA" id="ARBA00004430"/>
    </source>
</evidence>
<sequence length="278" mass="30054">MKSQLSGVPFALVIVLEHPAASSHPRVLCAAARACKAWRQAVRQCSACNIDIEIDLHSSLLQLGSFTDWLQQHAGLVRSISTHASYLPHGTDVIQGLQKEVHYRTAVWLLRQALQLAALPPANEGPAALAVTAAGLQTPQQQQQQQGLRLASFSSRLDEPGAIGVLAVLPAASHSLTHLDLSMPQCSNADYMDAAALAAALARLSNLQHLELDKGEGKPMKGSCIAAIKQLTRLTYLLLESEDWLSPEADLRQLLAQPPPLRHLVLKGHYGRCSIYPT</sequence>
<proteinExistence type="predicted"/>
<dbReference type="EMBL" id="FNXT01000665">
    <property type="protein sequence ID" value="SZX65808.1"/>
    <property type="molecule type" value="Genomic_DNA"/>
</dbReference>
<name>A0A383VJV6_TETOB</name>
<dbReference type="Gene3D" id="3.80.10.10">
    <property type="entry name" value="Ribonuclease Inhibitor"/>
    <property type="match status" value="1"/>
</dbReference>
<reference evidence="2 3" key="1">
    <citation type="submission" date="2016-10" db="EMBL/GenBank/DDBJ databases">
        <authorList>
            <person name="Cai Z."/>
        </authorList>
    </citation>
    <scope>NUCLEOTIDE SEQUENCE [LARGE SCALE GENOMIC DNA]</scope>
</reference>
<gene>
    <name evidence="2" type="ORF">BQ4739_LOCUS6274</name>
</gene>